<evidence type="ECO:0000259" key="1">
    <source>
        <dbReference type="PROSITE" id="PS50164"/>
    </source>
</evidence>
<keyword evidence="3" id="KW-1185">Reference proteome</keyword>
<dbReference type="InterPro" id="IPR035901">
    <property type="entry name" value="GIY-YIG_endonuc_sf"/>
</dbReference>
<organism evidence="2 3">
    <name type="scientific">Microbacterium aurugineum</name>
    <dbReference type="NCBI Taxonomy" id="2851642"/>
    <lineage>
        <taxon>Bacteria</taxon>
        <taxon>Bacillati</taxon>
        <taxon>Actinomycetota</taxon>
        <taxon>Actinomycetes</taxon>
        <taxon>Micrococcales</taxon>
        <taxon>Microbacteriaceae</taxon>
        <taxon>Microbacterium</taxon>
    </lineage>
</organism>
<dbReference type="InterPro" id="IPR000305">
    <property type="entry name" value="GIY-YIG_endonuc"/>
</dbReference>
<proteinExistence type="predicted"/>
<dbReference type="RefSeq" id="WP_261812506.1">
    <property type="nucleotide sequence ID" value="NZ_CP078078.1"/>
</dbReference>
<dbReference type="CDD" id="cd10446">
    <property type="entry name" value="GIY-YIG_unchar_1"/>
    <property type="match status" value="1"/>
</dbReference>
<feature type="domain" description="GIY-YIG" evidence="1">
    <location>
        <begin position="180"/>
        <end position="269"/>
    </location>
</feature>
<dbReference type="PROSITE" id="PS50164">
    <property type="entry name" value="GIY_YIG"/>
    <property type="match status" value="1"/>
</dbReference>
<sequence length="270" mass="30294">MPLTLGTILDSESLSIQDVLVIRHAYNAEPASSRLAGIHADSTDDDIRAYTRRQSAKSQIFPASPPRFWVVLMPEGGDRGRLWRVVENRGELSNDGELREFDLVETDHLRDLRGRLVIGWKAGRVWRIYGPTAATYPVLEVADAQPPRFPGFDHLVVSYDMLKAVVKERRYAAWQTALSSVVGIYLITDTRDGRHYVGKADGAENILQRWRTYAANGHGGNVALKERDPSAFQYSLLRVFDPSTPLRDINAAESHFKRALDSITHGLNRG</sequence>
<dbReference type="Pfam" id="PF01541">
    <property type="entry name" value="GIY-YIG"/>
    <property type="match status" value="1"/>
</dbReference>
<evidence type="ECO:0000313" key="2">
    <source>
        <dbReference type="EMBL" id="UPL17499.1"/>
    </source>
</evidence>
<dbReference type="SUPFAM" id="SSF82771">
    <property type="entry name" value="GIY-YIG endonuclease"/>
    <property type="match status" value="1"/>
</dbReference>
<protein>
    <submittedName>
        <fullName evidence="2">GIY-YIG nuclease family protein</fullName>
    </submittedName>
</protein>
<dbReference type="Gene3D" id="3.40.1440.10">
    <property type="entry name" value="GIY-YIG endonuclease"/>
    <property type="match status" value="1"/>
</dbReference>
<name>A0ABY4IY40_9MICO</name>
<gene>
    <name evidence="2" type="ORF">KV397_06905</name>
</gene>
<accession>A0ABY4IY40</accession>
<dbReference type="Proteomes" id="UP000830631">
    <property type="component" value="Chromosome"/>
</dbReference>
<dbReference type="EMBL" id="CP078078">
    <property type="protein sequence ID" value="UPL17499.1"/>
    <property type="molecule type" value="Genomic_DNA"/>
</dbReference>
<evidence type="ECO:0000313" key="3">
    <source>
        <dbReference type="Proteomes" id="UP000830631"/>
    </source>
</evidence>
<reference evidence="2 3" key="1">
    <citation type="submission" date="2021-06" db="EMBL/GenBank/DDBJ databases">
        <title>Genome-based taxonomic framework of Microbacterium strains isolated from marine environment, the description of four new species and reclassification of four preexisting species.</title>
        <authorList>
            <person name="Lee S.D."/>
            <person name="Kim S.-M."/>
            <person name="Byeon Y.-S."/>
            <person name="Yang H.L."/>
            <person name="Kim I.S."/>
        </authorList>
    </citation>
    <scope>NUCLEOTIDE SEQUENCE [LARGE SCALE GENOMIC DNA]</scope>
    <source>
        <strain evidence="2 3">KSW4-10</strain>
    </source>
</reference>